<dbReference type="Proteomes" id="UP001153076">
    <property type="component" value="Unassembled WGS sequence"/>
</dbReference>
<name>A0A9Q1QBM2_9CARY</name>
<evidence type="ECO:0008006" key="4">
    <source>
        <dbReference type="Google" id="ProtNLM"/>
    </source>
</evidence>
<gene>
    <name evidence="2" type="ORF">Cgig2_002676</name>
</gene>
<reference evidence="2" key="1">
    <citation type="submission" date="2022-04" db="EMBL/GenBank/DDBJ databases">
        <title>Carnegiea gigantea Genome sequencing and assembly v2.</title>
        <authorList>
            <person name="Copetti D."/>
            <person name="Sanderson M.J."/>
            <person name="Burquez A."/>
            <person name="Wojciechowski M.F."/>
        </authorList>
    </citation>
    <scope>NUCLEOTIDE SEQUENCE</scope>
    <source>
        <strain evidence="2">SGP5-SGP5p</strain>
        <tissue evidence="2">Aerial part</tissue>
    </source>
</reference>
<comment type="caution">
    <text evidence="2">The sequence shown here is derived from an EMBL/GenBank/DDBJ whole genome shotgun (WGS) entry which is preliminary data.</text>
</comment>
<dbReference type="PANTHER" id="PTHR33116:SF78">
    <property type="entry name" value="OS12G0587133 PROTEIN"/>
    <property type="match status" value="1"/>
</dbReference>
<keyword evidence="3" id="KW-1185">Reference proteome</keyword>
<evidence type="ECO:0000313" key="3">
    <source>
        <dbReference type="Proteomes" id="UP001153076"/>
    </source>
</evidence>
<feature type="compositionally biased region" description="Basic and acidic residues" evidence="1">
    <location>
        <begin position="1"/>
        <end position="23"/>
    </location>
</feature>
<proteinExistence type="predicted"/>
<evidence type="ECO:0000313" key="2">
    <source>
        <dbReference type="EMBL" id="KAJ8435719.1"/>
    </source>
</evidence>
<organism evidence="2 3">
    <name type="scientific">Carnegiea gigantea</name>
    <dbReference type="NCBI Taxonomy" id="171969"/>
    <lineage>
        <taxon>Eukaryota</taxon>
        <taxon>Viridiplantae</taxon>
        <taxon>Streptophyta</taxon>
        <taxon>Embryophyta</taxon>
        <taxon>Tracheophyta</taxon>
        <taxon>Spermatophyta</taxon>
        <taxon>Magnoliopsida</taxon>
        <taxon>eudicotyledons</taxon>
        <taxon>Gunneridae</taxon>
        <taxon>Pentapetalae</taxon>
        <taxon>Caryophyllales</taxon>
        <taxon>Cactineae</taxon>
        <taxon>Cactaceae</taxon>
        <taxon>Cactoideae</taxon>
        <taxon>Echinocereeae</taxon>
        <taxon>Carnegiea</taxon>
    </lineage>
</organism>
<dbReference type="AlphaFoldDB" id="A0A9Q1QBM2"/>
<sequence length="185" mass="21773">MFGHTEDECRKKPKPRTEWRPILRQDPLNPTPPQPLTDEEGFALVKKKAAAPIIGHRELSPPTQVQNNFDIEDLDQLFFQCKWAKDLWQSMRNWWNFTVDTSNKQAFTQSLVKLKKPKGEKQVTYAIAAAAIYSIWRARNEKIFSNHMIYVQTQNKLTREHIIQRTLILNNITRKYTHCIEKLLA</sequence>
<accession>A0A9Q1QBM2</accession>
<evidence type="ECO:0000256" key="1">
    <source>
        <dbReference type="SAM" id="MobiDB-lite"/>
    </source>
</evidence>
<dbReference type="PANTHER" id="PTHR33116">
    <property type="entry name" value="REVERSE TRANSCRIPTASE ZINC-BINDING DOMAIN-CONTAINING PROTEIN-RELATED-RELATED"/>
    <property type="match status" value="1"/>
</dbReference>
<feature type="region of interest" description="Disordered" evidence="1">
    <location>
        <begin position="1"/>
        <end position="37"/>
    </location>
</feature>
<dbReference type="EMBL" id="JAKOGI010000392">
    <property type="protein sequence ID" value="KAJ8435719.1"/>
    <property type="molecule type" value="Genomic_DNA"/>
</dbReference>
<protein>
    <recommendedName>
        <fullName evidence="4">Reverse transcriptase zinc-binding domain-containing protein</fullName>
    </recommendedName>
</protein>